<dbReference type="Proteomes" id="UP001333110">
    <property type="component" value="Unassembled WGS sequence"/>
</dbReference>
<keyword evidence="3" id="KW-1185">Reference proteome</keyword>
<dbReference type="AlphaFoldDB" id="A0AAN7N0F6"/>
<accession>A0AAN7N0F6</accession>
<reference evidence="2 3" key="1">
    <citation type="journal article" date="2023" name="J. Hered.">
        <title>Chromosome-level genome of the wood stork (Mycteria americana) provides insight into avian chromosome evolution.</title>
        <authorList>
            <person name="Flamio R. Jr."/>
            <person name="Ramstad K.M."/>
        </authorList>
    </citation>
    <scope>NUCLEOTIDE SEQUENCE [LARGE SCALE GENOMIC DNA]</scope>
    <source>
        <strain evidence="2">JAX WOST 10</strain>
    </source>
</reference>
<protein>
    <submittedName>
        <fullName evidence="2">Uncharacterized protein</fullName>
    </submittedName>
</protein>
<sequence length="482" mass="53642">MGPGGNQVDYKPKMCPCHKEANGILGCTGRSVVNRWRKVILPIYSALVKPRVLVPSTRQTWSYWREKGAKKTEPGFFQWCPPPSDRTRSNGHKLKNRRFFLNIRRNFFTVRVTEHSHRLPREAGWRLNHFPGQPVPMLDNPLGEEKFPNIQSKPPLAQLEAISSCPITCYLGEETDPHLSTTSFQVKQPQLPQPLLIRLLLQTLHQLRCPSLDTLQYLNIPLVVGGPKLNTVFEQAISCMNSHTSGKTVMNGKTFQPAAVTARRQAASQSGGQESHETVRAPGQQGWRQPAAATGDHCTGQAIAFESFKILSPRKGTARCYTTFARGITDVSEGCDQGYLLLPLAGPSFSWAPTWLSTGVEQGTVLDVLALPTALLNASKFSKMTLLFLSEHLGRASRPSSTAEQDNFMRLQSLYRLMKTDKNQFSREGRKAASSPLQAEEVPHFRQTGVDVTGRDEHQKPTPPGWLRSPLNNGHRGFATFG</sequence>
<name>A0AAN7N0F6_MYCAM</name>
<dbReference type="EMBL" id="JAUNZN010000009">
    <property type="protein sequence ID" value="KAK4815351.1"/>
    <property type="molecule type" value="Genomic_DNA"/>
</dbReference>
<gene>
    <name evidence="2" type="ORF">QYF61_000183</name>
</gene>
<proteinExistence type="predicted"/>
<evidence type="ECO:0000313" key="3">
    <source>
        <dbReference type="Proteomes" id="UP001333110"/>
    </source>
</evidence>
<feature type="non-terminal residue" evidence="2">
    <location>
        <position position="482"/>
    </location>
</feature>
<evidence type="ECO:0000256" key="1">
    <source>
        <dbReference type="SAM" id="MobiDB-lite"/>
    </source>
</evidence>
<comment type="caution">
    <text evidence="2">The sequence shown here is derived from an EMBL/GenBank/DDBJ whole genome shotgun (WGS) entry which is preliminary data.</text>
</comment>
<organism evidence="2 3">
    <name type="scientific">Mycteria americana</name>
    <name type="common">Wood stork</name>
    <dbReference type="NCBI Taxonomy" id="33587"/>
    <lineage>
        <taxon>Eukaryota</taxon>
        <taxon>Metazoa</taxon>
        <taxon>Chordata</taxon>
        <taxon>Craniata</taxon>
        <taxon>Vertebrata</taxon>
        <taxon>Euteleostomi</taxon>
        <taxon>Archelosauria</taxon>
        <taxon>Archosauria</taxon>
        <taxon>Dinosauria</taxon>
        <taxon>Saurischia</taxon>
        <taxon>Theropoda</taxon>
        <taxon>Coelurosauria</taxon>
        <taxon>Aves</taxon>
        <taxon>Neognathae</taxon>
        <taxon>Neoaves</taxon>
        <taxon>Aequornithes</taxon>
        <taxon>Ciconiiformes</taxon>
        <taxon>Ciconiidae</taxon>
        <taxon>Mycteria</taxon>
    </lineage>
</organism>
<feature type="region of interest" description="Disordered" evidence="1">
    <location>
        <begin position="425"/>
        <end position="482"/>
    </location>
</feature>
<evidence type="ECO:0000313" key="2">
    <source>
        <dbReference type="EMBL" id="KAK4815351.1"/>
    </source>
</evidence>
<feature type="region of interest" description="Disordered" evidence="1">
    <location>
        <begin position="264"/>
        <end position="292"/>
    </location>
</feature>